<dbReference type="GeneID" id="109125239"/>
<dbReference type="InterPro" id="IPR039754">
    <property type="entry name" value="Esf1"/>
</dbReference>
<keyword evidence="2" id="KW-1185">Reference proteome</keyword>
<dbReference type="Proteomes" id="UP000694864">
    <property type="component" value="Chromosome 15"/>
</dbReference>
<protein>
    <submittedName>
        <fullName evidence="3">Uncharacterized protein LOC109125239</fullName>
    </submittedName>
</protein>
<organism evidence="2 3">
    <name type="scientific">Camelina sativa</name>
    <name type="common">False flax</name>
    <name type="synonym">Myagrum sativum</name>
    <dbReference type="NCBI Taxonomy" id="90675"/>
    <lineage>
        <taxon>Eukaryota</taxon>
        <taxon>Viridiplantae</taxon>
        <taxon>Streptophyta</taxon>
        <taxon>Embryophyta</taxon>
        <taxon>Tracheophyta</taxon>
        <taxon>Spermatophyta</taxon>
        <taxon>Magnoliopsida</taxon>
        <taxon>eudicotyledons</taxon>
        <taxon>Gunneridae</taxon>
        <taxon>Pentapetalae</taxon>
        <taxon>rosids</taxon>
        <taxon>malvids</taxon>
        <taxon>Brassicales</taxon>
        <taxon>Brassicaceae</taxon>
        <taxon>Camelineae</taxon>
        <taxon>Camelina</taxon>
    </lineage>
</organism>
<proteinExistence type="predicted"/>
<accession>A0ABM1R0Y4</accession>
<gene>
    <name evidence="3" type="primary">LOC109125239</name>
</gene>
<evidence type="ECO:0000256" key="1">
    <source>
        <dbReference type="SAM" id="MobiDB-lite"/>
    </source>
</evidence>
<reference evidence="3" key="2">
    <citation type="submission" date="2025-08" db="UniProtKB">
        <authorList>
            <consortium name="RefSeq"/>
        </authorList>
    </citation>
    <scope>IDENTIFICATION</scope>
    <source>
        <tissue evidence="3">Leaf</tissue>
    </source>
</reference>
<dbReference type="RefSeq" id="XP_019092672.1">
    <property type="nucleotide sequence ID" value="XM_019237127.1"/>
</dbReference>
<sequence length="104" mass="11950">MIKVVGGQAGALCYNHSLLANLEMKDFLASDESESDDDEDDSNQGINRKKVEKRKDKYRALIESEDVDSHKDVEEENDQDMEVTFNTRLEDLSKEILKKKDKNL</sequence>
<feature type="region of interest" description="Disordered" evidence="1">
    <location>
        <begin position="29"/>
        <end position="54"/>
    </location>
</feature>
<dbReference type="PANTHER" id="PTHR12202:SF0">
    <property type="entry name" value="ESF1 HOMOLOG"/>
    <property type="match status" value="1"/>
</dbReference>
<evidence type="ECO:0000313" key="3">
    <source>
        <dbReference type="RefSeq" id="XP_019092672.1"/>
    </source>
</evidence>
<dbReference type="PANTHER" id="PTHR12202">
    <property type="entry name" value="ESF1 HOMOLOG"/>
    <property type="match status" value="1"/>
</dbReference>
<feature type="compositionally biased region" description="Acidic residues" evidence="1">
    <location>
        <begin position="29"/>
        <end position="42"/>
    </location>
</feature>
<reference evidence="2" key="1">
    <citation type="journal article" date="2014" name="Nat. Commun.">
        <title>The emerging biofuel crop Camelina sativa retains a highly undifferentiated hexaploid genome structure.</title>
        <authorList>
            <person name="Kagale S."/>
            <person name="Koh C."/>
            <person name="Nixon J."/>
            <person name="Bollina V."/>
            <person name="Clarke W.E."/>
            <person name="Tuteja R."/>
            <person name="Spillane C."/>
            <person name="Robinson S.J."/>
            <person name="Links M.G."/>
            <person name="Clarke C."/>
            <person name="Higgins E.E."/>
            <person name="Huebert T."/>
            <person name="Sharpe A.G."/>
            <person name="Parkin I.A."/>
        </authorList>
    </citation>
    <scope>NUCLEOTIDE SEQUENCE [LARGE SCALE GENOMIC DNA]</scope>
    <source>
        <strain evidence="2">cv. DH55</strain>
    </source>
</reference>
<evidence type="ECO:0000313" key="2">
    <source>
        <dbReference type="Proteomes" id="UP000694864"/>
    </source>
</evidence>
<name>A0ABM1R0Y4_CAMSA</name>